<dbReference type="GeneID" id="37218292"/>
<evidence type="ECO:0000256" key="1">
    <source>
        <dbReference type="SAM" id="MobiDB-lite"/>
    </source>
</evidence>
<name>A0A395GWV9_9EURO</name>
<dbReference type="InterPro" id="IPR012292">
    <property type="entry name" value="Globin/Proto"/>
</dbReference>
<feature type="domain" description="Globin-sensor" evidence="2">
    <location>
        <begin position="25"/>
        <end position="202"/>
    </location>
</feature>
<evidence type="ECO:0000259" key="2">
    <source>
        <dbReference type="Pfam" id="PF11563"/>
    </source>
</evidence>
<dbReference type="PANTHER" id="PTHR42071:SF1">
    <property type="entry name" value="GLOBIN-SENSOR DOMAIN-CONTAINING PROTEIN"/>
    <property type="match status" value="1"/>
</dbReference>
<dbReference type="GO" id="GO:0020037">
    <property type="term" value="F:heme binding"/>
    <property type="evidence" value="ECO:0007669"/>
    <property type="project" value="InterPro"/>
</dbReference>
<organism evidence="3 4">
    <name type="scientific">Aspergillus ibericus CBS 121593</name>
    <dbReference type="NCBI Taxonomy" id="1448316"/>
    <lineage>
        <taxon>Eukaryota</taxon>
        <taxon>Fungi</taxon>
        <taxon>Dikarya</taxon>
        <taxon>Ascomycota</taxon>
        <taxon>Pezizomycotina</taxon>
        <taxon>Eurotiomycetes</taxon>
        <taxon>Eurotiomycetidae</taxon>
        <taxon>Eurotiales</taxon>
        <taxon>Aspergillaceae</taxon>
        <taxon>Aspergillus</taxon>
        <taxon>Aspergillus subgen. Circumdati</taxon>
    </lineage>
</organism>
<dbReference type="InterPro" id="IPR044398">
    <property type="entry name" value="Globin-sensor_dom"/>
</dbReference>
<dbReference type="EMBL" id="KZ824443">
    <property type="protein sequence ID" value="RAL00016.1"/>
    <property type="molecule type" value="Genomic_DNA"/>
</dbReference>
<proteinExistence type="predicted"/>
<accession>A0A395GWV9</accession>
<keyword evidence="4" id="KW-1185">Reference proteome</keyword>
<dbReference type="PANTHER" id="PTHR42071">
    <property type="entry name" value="PROTOGLOBIN DOMAIN-CONTAINING PROTEIN"/>
    <property type="match status" value="1"/>
</dbReference>
<dbReference type="Proteomes" id="UP000249402">
    <property type="component" value="Unassembled WGS sequence"/>
</dbReference>
<reference evidence="3 4" key="1">
    <citation type="submission" date="2018-02" db="EMBL/GenBank/DDBJ databases">
        <title>The genomes of Aspergillus section Nigri reveals drivers in fungal speciation.</title>
        <authorList>
            <consortium name="DOE Joint Genome Institute"/>
            <person name="Vesth T.C."/>
            <person name="Nybo J."/>
            <person name="Theobald S."/>
            <person name="Brandl J."/>
            <person name="Frisvad J.C."/>
            <person name="Nielsen K.F."/>
            <person name="Lyhne E.K."/>
            <person name="Kogle M.E."/>
            <person name="Kuo A."/>
            <person name="Riley R."/>
            <person name="Clum A."/>
            <person name="Nolan M."/>
            <person name="Lipzen A."/>
            <person name="Salamov A."/>
            <person name="Henrissat B."/>
            <person name="Wiebenga A."/>
            <person name="De vries R.P."/>
            <person name="Grigoriev I.V."/>
            <person name="Mortensen U.H."/>
            <person name="Andersen M.R."/>
            <person name="Baker S.E."/>
        </authorList>
    </citation>
    <scope>NUCLEOTIDE SEQUENCE [LARGE SCALE GENOMIC DNA]</scope>
    <source>
        <strain evidence="3 4">CBS 121593</strain>
    </source>
</reference>
<sequence>MDPLSPVQDDIRRVTRKELYTDFGKRMEFLRAFLDFTDDDLIVFNKGTKFLKAALPDLTHRLYAKMLDFDITARALRTRSTESEAHVEDLFTLDGPHVQRRKIFWKWYLTRLFSDPSQIEYWEYLDKVGKMHTGKILMHPLKIEYMHMNTCLGYVKELAYETISVHPEMSVPFKFALIRSLNKILTIQNDLISRCYIREGQEFAQDTSNKDATPPTESGANTDSASMSDTRSNADTRSSADTRSIPDSGSYVDTPSNDTPSLPDTRSIPETRSNADSGSFAENGSIADTRSNADTSSLTDTVAHSDTSSFMQDRQLHPRCLVPGLSQSRPTSSKGSAPSLRDRSASFDMARVRTATESAGSDPPSTAGSNRVSPSYAGTLNGFTSPFVAEPGQAFETKIWSAKSKQKWYKPSE</sequence>
<dbReference type="VEuPathDB" id="FungiDB:BO80DRAFT_112188"/>
<dbReference type="GO" id="GO:0019825">
    <property type="term" value="F:oxygen binding"/>
    <property type="evidence" value="ECO:0007669"/>
    <property type="project" value="InterPro"/>
</dbReference>
<dbReference type="AlphaFoldDB" id="A0A395GWV9"/>
<feature type="compositionally biased region" description="Polar residues" evidence="1">
    <location>
        <begin position="241"/>
        <end position="312"/>
    </location>
</feature>
<feature type="region of interest" description="Disordered" evidence="1">
    <location>
        <begin position="203"/>
        <end position="375"/>
    </location>
</feature>
<gene>
    <name evidence="3" type="ORF">BO80DRAFT_112188</name>
</gene>
<feature type="compositionally biased region" description="Polar residues" evidence="1">
    <location>
        <begin position="204"/>
        <end position="231"/>
    </location>
</feature>
<evidence type="ECO:0000313" key="4">
    <source>
        <dbReference type="Proteomes" id="UP000249402"/>
    </source>
</evidence>
<protein>
    <recommendedName>
        <fullName evidence="2">Globin-sensor domain-containing protein</fullName>
    </recommendedName>
</protein>
<dbReference type="OrthoDB" id="10027058at2759"/>
<dbReference type="RefSeq" id="XP_025574343.1">
    <property type="nucleotide sequence ID" value="XM_025713427.1"/>
</dbReference>
<feature type="compositionally biased region" description="Polar residues" evidence="1">
    <location>
        <begin position="355"/>
        <end position="375"/>
    </location>
</feature>
<feature type="compositionally biased region" description="Polar residues" evidence="1">
    <location>
        <begin position="325"/>
        <end position="336"/>
    </location>
</feature>
<evidence type="ECO:0000313" key="3">
    <source>
        <dbReference type="EMBL" id="RAL00016.1"/>
    </source>
</evidence>
<dbReference type="Pfam" id="PF11563">
    <property type="entry name" value="Protoglobin"/>
    <property type="match status" value="1"/>
</dbReference>
<dbReference type="Gene3D" id="1.10.490.10">
    <property type="entry name" value="Globins"/>
    <property type="match status" value="1"/>
</dbReference>